<comment type="catalytic activity">
    <reaction evidence="10">
        <text>FMN + ATP + H(+) = FAD + diphosphate</text>
        <dbReference type="Rhea" id="RHEA:17237"/>
        <dbReference type="ChEBI" id="CHEBI:15378"/>
        <dbReference type="ChEBI" id="CHEBI:30616"/>
        <dbReference type="ChEBI" id="CHEBI:33019"/>
        <dbReference type="ChEBI" id="CHEBI:57692"/>
        <dbReference type="ChEBI" id="CHEBI:58210"/>
        <dbReference type="EC" id="2.7.7.2"/>
    </reaction>
</comment>
<dbReference type="EMBL" id="VUNN01000005">
    <property type="protein sequence ID" value="MSU06020.1"/>
    <property type="molecule type" value="Genomic_DNA"/>
</dbReference>
<dbReference type="SUPFAM" id="SSF52374">
    <property type="entry name" value="Nucleotidylyl transferase"/>
    <property type="match status" value="1"/>
</dbReference>
<dbReference type="Proteomes" id="UP000460549">
    <property type="component" value="Unassembled WGS sequence"/>
</dbReference>
<evidence type="ECO:0000256" key="7">
    <source>
        <dbReference type="ARBA" id="ARBA00022741"/>
    </source>
</evidence>
<dbReference type="AlphaFoldDB" id="A0A7X2TRC6"/>
<keyword evidence="13" id="KW-1185">Reference proteome</keyword>
<evidence type="ECO:0000256" key="10">
    <source>
        <dbReference type="ARBA" id="ARBA00049494"/>
    </source>
</evidence>
<feature type="domain" description="FAD synthetase" evidence="11">
    <location>
        <begin position="2"/>
        <end position="148"/>
    </location>
</feature>
<keyword evidence="6" id="KW-0548">Nucleotidyltransferase</keyword>
<dbReference type="EC" id="2.7.7.2" evidence="2"/>
<evidence type="ECO:0000256" key="9">
    <source>
        <dbReference type="ARBA" id="ARBA00022840"/>
    </source>
</evidence>
<keyword evidence="5" id="KW-0808">Transferase</keyword>
<keyword evidence="4" id="KW-0288">FMN</keyword>
<evidence type="ECO:0000313" key="13">
    <source>
        <dbReference type="Proteomes" id="UP000460549"/>
    </source>
</evidence>
<keyword evidence="8" id="KW-0274">FAD</keyword>
<keyword evidence="9" id="KW-0067">ATP-binding</keyword>
<evidence type="ECO:0000313" key="12">
    <source>
        <dbReference type="EMBL" id="MSU06020.1"/>
    </source>
</evidence>
<comment type="pathway">
    <text evidence="1">Cofactor biosynthesis; FAD biosynthesis; FAD from FMN: step 1/1.</text>
</comment>
<reference evidence="12 13" key="1">
    <citation type="submission" date="2019-08" db="EMBL/GenBank/DDBJ databases">
        <title>In-depth cultivation of the pig gut microbiome towards novel bacterial diversity and tailored functional studies.</title>
        <authorList>
            <person name="Wylensek D."/>
            <person name="Hitch T.C.A."/>
            <person name="Clavel T."/>
        </authorList>
    </citation>
    <scope>NUCLEOTIDE SEQUENCE [LARGE SCALE GENOMIC DNA]</scope>
    <source>
        <strain evidence="12 13">NM-380-WT-3C1</strain>
    </source>
</reference>
<keyword evidence="3" id="KW-0285">Flavoprotein</keyword>
<dbReference type="InterPro" id="IPR015864">
    <property type="entry name" value="FAD_synthase"/>
</dbReference>
<dbReference type="GO" id="GO:0003919">
    <property type="term" value="F:FMN adenylyltransferase activity"/>
    <property type="evidence" value="ECO:0007669"/>
    <property type="project" value="UniProtKB-EC"/>
</dbReference>
<evidence type="ECO:0000259" key="11">
    <source>
        <dbReference type="Pfam" id="PF06574"/>
    </source>
</evidence>
<name>A0A7X2TRC6_9SPIO</name>
<organism evidence="12 13">
    <name type="scientific">Bullifex porci</name>
    <dbReference type="NCBI Taxonomy" id="2606638"/>
    <lineage>
        <taxon>Bacteria</taxon>
        <taxon>Pseudomonadati</taxon>
        <taxon>Spirochaetota</taxon>
        <taxon>Spirochaetia</taxon>
        <taxon>Spirochaetales</taxon>
        <taxon>Spirochaetaceae</taxon>
        <taxon>Bullifex</taxon>
    </lineage>
</organism>
<evidence type="ECO:0000256" key="1">
    <source>
        <dbReference type="ARBA" id="ARBA00004726"/>
    </source>
</evidence>
<evidence type="ECO:0000256" key="4">
    <source>
        <dbReference type="ARBA" id="ARBA00022643"/>
    </source>
</evidence>
<evidence type="ECO:0000256" key="6">
    <source>
        <dbReference type="ARBA" id="ARBA00022695"/>
    </source>
</evidence>
<evidence type="ECO:0000256" key="8">
    <source>
        <dbReference type="ARBA" id="ARBA00022827"/>
    </source>
</evidence>
<dbReference type="UniPathway" id="UPA00277">
    <property type="reaction ID" value="UER00407"/>
</dbReference>
<evidence type="ECO:0000256" key="5">
    <source>
        <dbReference type="ARBA" id="ARBA00022679"/>
    </source>
</evidence>
<comment type="caution">
    <text evidence="12">The sequence shown here is derived from an EMBL/GenBank/DDBJ whole genome shotgun (WGS) entry which is preliminary data.</text>
</comment>
<dbReference type="GO" id="GO:0009231">
    <property type="term" value="P:riboflavin biosynthetic process"/>
    <property type="evidence" value="ECO:0007669"/>
    <property type="project" value="InterPro"/>
</dbReference>
<proteinExistence type="predicted"/>
<dbReference type="Gene3D" id="3.40.50.620">
    <property type="entry name" value="HUPs"/>
    <property type="match status" value="1"/>
</dbReference>
<evidence type="ECO:0000256" key="3">
    <source>
        <dbReference type="ARBA" id="ARBA00022630"/>
    </source>
</evidence>
<gene>
    <name evidence="12" type="ORF">FYJ80_04405</name>
</gene>
<keyword evidence="7" id="KW-0547">Nucleotide-binding</keyword>
<dbReference type="InterPro" id="IPR014729">
    <property type="entry name" value="Rossmann-like_a/b/a_fold"/>
</dbReference>
<protein>
    <recommendedName>
        <fullName evidence="2">FAD synthase</fullName>
        <ecNumber evidence="2">2.7.7.2</ecNumber>
    </recommendedName>
</protein>
<evidence type="ECO:0000256" key="2">
    <source>
        <dbReference type="ARBA" id="ARBA00012393"/>
    </source>
</evidence>
<sequence>MAITIGVFDGVHKGHEDILSFLNSYKVEHKDVKTMVITFNLNPKIKGQKFIDTLRLRKKYISSFNTDFFTVIDFCEEISKISGNEFIRLLCTMCRVKAVIVGEDFKCGTPTSQVTAKELDKEFASIGHTVDVFIRANVMNDQVRISSTLIRELIQKGDFDLIKKLSGRFYTIDLDNILEKGEKAIAASKITQLLPPIGVYKAILTTKSGNNIDCKIQIKEDSLLIEPPLIDGEADYLSIITKEL</sequence>
<dbReference type="RefSeq" id="WP_154424995.1">
    <property type="nucleotide sequence ID" value="NZ_VUNN01000005.1"/>
</dbReference>
<dbReference type="Pfam" id="PF06574">
    <property type="entry name" value="FAD_syn"/>
    <property type="match status" value="1"/>
</dbReference>
<accession>A0A7X2TRC6</accession>
<dbReference type="GO" id="GO:0006747">
    <property type="term" value="P:FAD biosynthetic process"/>
    <property type="evidence" value="ECO:0007669"/>
    <property type="project" value="UniProtKB-UniPathway"/>
</dbReference>
<dbReference type="GO" id="GO:0005524">
    <property type="term" value="F:ATP binding"/>
    <property type="evidence" value="ECO:0007669"/>
    <property type="project" value="UniProtKB-KW"/>
</dbReference>